<name>A0ABT8C8L4_9BACT</name>
<sequence>MENYSKLLSKEDFEVINERFGTDLVYNDARHYRAGQVIWNLWKNPMNPANVIEKKEEKPKED</sequence>
<comment type="caution">
    <text evidence="1">The sequence shown here is derived from an EMBL/GenBank/DDBJ whole genome shotgun (WGS) entry which is preliminary data.</text>
</comment>
<gene>
    <name evidence="1" type="ORF">QWZ15_12790</name>
</gene>
<reference evidence="2" key="1">
    <citation type="journal article" date="2019" name="Int. J. Syst. Evol. Microbiol.">
        <title>The Global Catalogue of Microorganisms (GCM) 10K type strain sequencing project: providing services to taxonomists for standard genome sequencing and annotation.</title>
        <authorList>
            <consortium name="The Broad Institute Genomics Platform"/>
            <consortium name="The Broad Institute Genome Sequencing Center for Infectious Disease"/>
            <person name="Wu L."/>
            <person name="Ma J."/>
        </authorList>
    </citation>
    <scope>NUCLEOTIDE SEQUENCE [LARGE SCALE GENOMIC DNA]</scope>
    <source>
        <strain evidence="2">CECT 7706</strain>
    </source>
</reference>
<organism evidence="1 2">
    <name type="scientific">Cyclobacterium jeungdonense</name>
    <dbReference type="NCBI Taxonomy" id="708087"/>
    <lineage>
        <taxon>Bacteria</taxon>
        <taxon>Pseudomonadati</taxon>
        <taxon>Bacteroidota</taxon>
        <taxon>Cytophagia</taxon>
        <taxon>Cytophagales</taxon>
        <taxon>Cyclobacteriaceae</taxon>
        <taxon>Cyclobacterium</taxon>
    </lineage>
</organism>
<evidence type="ECO:0000313" key="2">
    <source>
        <dbReference type="Proteomes" id="UP001236663"/>
    </source>
</evidence>
<accession>A0ABT8C8L4</accession>
<dbReference type="Proteomes" id="UP001236663">
    <property type="component" value="Unassembled WGS sequence"/>
</dbReference>
<evidence type="ECO:0000313" key="1">
    <source>
        <dbReference type="EMBL" id="MDN3688712.1"/>
    </source>
</evidence>
<keyword evidence="2" id="KW-1185">Reference proteome</keyword>
<dbReference type="EMBL" id="JAUFQS010000012">
    <property type="protein sequence ID" value="MDN3688712.1"/>
    <property type="molecule type" value="Genomic_DNA"/>
</dbReference>
<proteinExistence type="predicted"/>
<protein>
    <submittedName>
        <fullName evidence="1">Uncharacterized protein</fullName>
    </submittedName>
</protein>